<feature type="signal peptide" evidence="2">
    <location>
        <begin position="1"/>
        <end position="23"/>
    </location>
</feature>
<feature type="compositionally biased region" description="Low complexity" evidence="1">
    <location>
        <begin position="61"/>
        <end position="70"/>
    </location>
</feature>
<protein>
    <submittedName>
        <fullName evidence="3">Uncharacterized protein</fullName>
    </submittedName>
</protein>
<feature type="compositionally biased region" description="Low complexity" evidence="1">
    <location>
        <begin position="250"/>
        <end position="262"/>
    </location>
</feature>
<reference evidence="3" key="1">
    <citation type="journal article" date="2021" name="Nat. Commun.">
        <title>Genetic determinants of endophytism in the Arabidopsis root mycobiome.</title>
        <authorList>
            <person name="Mesny F."/>
            <person name="Miyauchi S."/>
            <person name="Thiergart T."/>
            <person name="Pickel B."/>
            <person name="Atanasova L."/>
            <person name="Karlsson M."/>
            <person name="Huettel B."/>
            <person name="Barry K.W."/>
            <person name="Haridas S."/>
            <person name="Chen C."/>
            <person name="Bauer D."/>
            <person name="Andreopoulos W."/>
            <person name="Pangilinan J."/>
            <person name="LaButti K."/>
            <person name="Riley R."/>
            <person name="Lipzen A."/>
            <person name="Clum A."/>
            <person name="Drula E."/>
            <person name="Henrissat B."/>
            <person name="Kohler A."/>
            <person name="Grigoriev I.V."/>
            <person name="Martin F.M."/>
            <person name="Hacquard S."/>
        </authorList>
    </citation>
    <scope>NUCLEOTIDE SEQUENCE</scope>
    <source>
        <strain evidence="3">MPI-CAGE-CH-0243</strain>
    </source>
</reference>
<evidence type="ECO:0000313" key="3">
    <source>
        <dbReference type="EMBL" id="KAH7115033.1"/>
    </source>
</evidence>
<sequence>MEFRLPILGCLILFLQLLSQIEAKRTYRTQAPRLQPRAGATTNTRSSTREISSTLYTKNGTSSLSSSRSIRSSDTTRASVLVSSSTMTPIISAVSTSSPLGLSSIADSQWQSLRSSSKVAPGNDPSAGRSKPLTDASTSILIATRVYSIDNGKLQASSVSLSSNSGFSIRTDSTPVIDSSSWQTSISSVHSLSVSQSNKTSVAPNSLPVNTTAMVNTLGSRKFSSKPLTVTRISINETNTRSTVTKKALSTSRKSQKSSTTRLAGSPTRNGSCPTTYPADHVAEFTTFADYCAAQIANDENTYFIPGSFEGYVDPCLEAYCENWELDVEFPTMPLTTETKTRYIGITAKSGSLRGLVTAFSTSRKVYTCRSIVVLPVPINRDRESFYIPRYRTPML</sequence>
<feature type="region of interest" description="Disordered" evidence="1">
    <location>
        <begin position="32"/>
        <end position="70"/>
    </location>
</feature>
<dbReference type="EMBL" id="JAGMWT010000016">
    <property type="protein sequence ID" value="KAH7115033.1"/>
    <property type="molecule type" value="Genomic_DNA"/>
</dbReference>
<feature type="chain" id="PRO_5040254051" evidence="2">
    <location>
        <begin position="24"/>
        <end position="396"/>
    </location>
</feature>
<gene>
    <name evidence="3" type="ORF">B0J11DRAFT_122314</name>
</gene>
<feature type="compositionally biased region" description="Polar residues" evidence="1">
    <location>
        <begin position="40"/>
        <end position="60"/>
    </location>
</feature>
<evidence type="ECO:0000256" key="2">
    <source>
        <dbReference type="SAM" id="SignalP"/>
    </source>
</evidence>
<accession>A0A9P9D977</accession>
<keyword evidence="2" id="KW-0732">Signal</keyword>
<feature type="region of interest" description="Disordered" evidence="1">
    <location>
        <begin position="241"/>
        <end position="272"/>
    </location>
</feature>
<keyword evidence="4" id="KW-1185">Reference proteome</keyword>
<proteinExistence type="predicted"/>
<evidence type="ECO:0000313" key="4">
    <source>
        <dbReference type="Proteomes" id="UP000700596"/>
    </source>
</evidence>
<dbReference type="AlphaFoldDB" id="A0A9P9D977"/>
<comment type="caution">
    <text evidence="3">The sequence shown here is derived from an EMBL/GenBank/DDBJ whole genome shotgun (WGS) entry which is preliminary data.</text>
</comment>
<evidence type="ECO:0000256" key="1">
    <source>
        <dbReference type="SAM" id="MobiDB-lite"/>
    </source>
</evidence>
<dbReference type="Proteomes" id="UP000700596">
    <property type="component" value="Unassembled WGS sequence"/>
</dbReference>
<name>A0A9P9D977_9PLEO</name>
<organism evidence="3 4">
    <name type="scientific">Dendryphion nanum</name>
    <dbReference type="NCBI Taxonomy" id="256645"/>
    <lineage>
        <taxon>Eukaryota</taxon>
        <taxon>Fungi</taxon>
        <taxon>Dikarya</taxon>
        <taxon>Ascomycota</taxon>
        <taxon>Pezizomycotina</taxon>
        <taxon>Dothideomycetes</taxon>
        <taxon>Pleosporomycetidae</taxon>
        <taxon>Pleosporales</taxon>
        <taxon>Torulaceae</taxon>
        <taxon>Dendryphion</taxon>
    </lineage>
</organism>